<sequence>MGASVLVAALSSALGVLLITATGWISAILNADPSLTGSATMAIVLGIMSGVLLGIAVYVGAIVTANTFATVVAGRTRRIALLRLIGASARSQRREVATQGLLVGLIGAMLGLAGATALAAALIAAGGPLLGVADVPYTLVRGELLIPAAVVAVTTWLSAWAGSRRVLSVTPLQALGGAVEQPHAAFARRTGRNVAAVVVFVAGAALLGLGIVVGLASPFGVLIAFAGGLLSFSGLILGSTLLMPPVLSLIGRALGRSAPARLAAENARRNPERSSRMAMGLVIGVTLITMFAVALDSTKAVLAASAGGELPPEMTAGMDAFTAIVTAVIAVSAVIAAVGLINLLTLGVVQRRRELGLLRALGQSCGQVRWMVLLEATHITVAAVLTGLVLGIGYGWAGAQSLLGSLRLNPDAPAHGTLVAPAMPLPVLGAMVVAAAVLTLVAAVVPTRLATRVAPIAALAE</sequence>
<dbReference type="PANTHER" id="PTHR30572">
    <property type="entry name" value="MEMBRANE COMPONENT OF TRANSPORTER-RELATED"/>
    <property type="match status" value="1"/>
</dbReference>
<evidence type="ECO:0000313" key="9">
    <source>
        <dbReference type="EMBL" id="KAA9108513.1"/>
    </source>
</evidence>
<reference evidence="10" key="1">
    <citation type="submission" date="2019-09" db="EMBL/GenBank/DDBJ databases">
        <title>Mumia zhuanghuii sp. nov. isolated from the intestinal contents of plateau pika (Ochotona curzoniae) in the Qinghai-Tibet plateau of China.</title>
        <authorList>
            <person name="Tian Z."/>
        </authorList>
    </citation>
    <scope>NUCLEOTIDE SEQUENCE [LARGE SCALE GENOMIC DNA]</scope>
    <source>
        <strain evidence="10">JCM 30598</strain>
    </source>
</reference>
<keyword evidence="4 7" id="KW-1133">Transmembrane helix</keyword>
<feature type="domain" description="ABC3 transporter permease C-terminal" evidence="8">
    <location>
        <begin position="51"/>
        <end position="170"/>
    </location>
</feature>
<evidence type="ECO:0000256" key="1">
    <source>
        <dbReference type="ARBA" id="ARBA00004651"/>
    </source>
</evidence>
<name>A0A5J5J5A2_9MICO</name>
<dbReference type="InterPro" id="IPR003838">
    <property type="entry name" value="ABC3_permease_C"/>
</dbReference>
<feature type="domain" description="ABC3 transporter permease C-terminal" evidence="8">
    <location>
        <begin position="328"/>
        <end position="453"/>
    </location>
</feature>
<comment type="similarity">
    <text evidence="6">Belongs to the ABC-4 integral membrane protein family.</text>
</comment>
<feature type="transmembrane region" description="Helical" evidence="7">
    <location>
        <begin position="41"/>
        <end position="74"/>
    </location>
</feature>
<accession>A0A5J5J5A2</accession>
<feature type="transmembrane region" description="Helical" evidence="7">
    <location>
        <begin position="425"/>
        <end position="445"/>
    </location>
</feature>
<protein>
    <submittedName>
        <fullName evidence="9">ABC transporter permease</fullName>
    </submittedName>
</protein>
<feature type="transmembrane region" description="Helical" evidence="7">
    <location>
        <begin position="100"/>
        <end position="124"/>
    </location>
</feature>
<feature type="transmembrane region" description="Helical" evidence="7">
    <location>
        <begin position="370"/>
        <end position="397"/>
    </location>
</feature>
<keyword evidence="5 7" id="KW-0472">Membrane</keyword>
<dbReference type="PANTHER" id="PTHR30572:SF4">
    <property type="entry name" value="ABC TRANSPORTER PERMEASE YTRF"/>
    <property type="match status" value="1"/>
</dbReference>
<organism evidence="9 10">
    <name type="scientific">Microbacterium rhizomatis</name>
    <dbReference type="NCBI Taxonomy" id="1631477"/>
    <lineage>
        <taxon>Bacteria</taxon>
        <taxon>Bacillati</taxon>
        <taxon>Actinomycetota</taxon>
        <taxon>Actinomycetes</taxon>
        <taxon>Micrococcales</taxon>
        <taxon>Microbacteriaceae</taxon>
        <taxon>Microbacterium</taxon>
    </lineage>
</organism>
<dbReference type="GO" id="GO:0005886">
    <property type="term" value="C:plasma membrane"/>
    <property type="evidence" value="ECO:0007669"/>
    <property type="project" value="UniProtKB-SubCell"/>
</dbReference>
<evidence type="ECO:0000256" key="5">
    <source>
        <dbReference type="ARBA" id="ARBA00023136"/>
    </source>
</evidence>
<dbReference type="InterPro" id="IPR050250">
    <property type="entry name" value="Macrolide_Exporter_MacB"/>
</dbReference>
<dbReference type="EMBL" id="VYSA01000002">
    <property type="protein sequence ID" value="KAA9108513.1"/>
    <property type="molecule type" value="Genomic_DNA"/>
</dbReference>
<dbReference type="Proteomes" id="UP000325827">
    <property type="component" value="Unassembled WGS sequence"/>
</dbReference>
<evidence type="ECO:0000313" key="10">
    <source>
        <dbReference type="Proteomes" id="UP000325827"/>
    </source>
</evidence>
<proteinExistence type="inferred from homology"/>
<evidence type="ECO:0000256" key="7">
    <source>
        <dbReference type="SAM" id="Phobius"/>
    </source>
</evidence>
<feature type="transmembrane region" description="Helical" evidence="7">
    <location>
        <begin position="222"/>
        <end position="242"/>
    </location>
</feature>
<dbReference type="Pfam" id="PF02687">
    <property type="entry name" value="FtsX"/>
    <property type="match status" value="2"/>
</dbReference>
<evidence type="ECO:0000256" key="2">
    <source>
        <dbReference type="ARBA" id="ARBA00022475"/>
    </source>
</evidence>
<dbReference type="AlphaFoldDB" id="A0A5J5J5A2"/>
<feature type="transmembrane region" description="Helical" evidence="7">
    <location>
        <begin position="277"/>
        <end position="295"/>
    </location>
</feature>
<feature type="transmembrane region" description="Helical" evidence="7">
    <location>
        <begin position="320"/>
        <end position="349"/>
    </location>
</feature>
<comment type="subcellular location">
    <subcellularLocation>
        <location evidence="1">Cell membrane</location>
        <topology evidence="1">Multi-pass membrane protein</topology>
    </subcellularLocation>
</comment>
<keyword evidence="3 7" id="KW-0812">Transmembrane</keyword>
<dbReference type="OrthoDB" id="9780560at2"/>
<keyword evidence="2" id="KW-1003">Cell membrane</keyword>
<evidence type="ECO:0000259" key="8">
    <source>
        <dbReference type="Pfam" id="PF02687"/>
    </source>
</evidence>
<comment type="caution">
    <text evidence="9">The sequence shown here is derived from an EMBL/GenBank/DDBJ whole genome shotgun (WGS) entry which is preliminary data.</text>
</comment>
<feature type="transmembrane region" description="Helical" evidence="7">
    <location>
        <begin position="194"/>
        <end position="216"/>
    </location>
</feature>
<feature type="transmembrane region" description="Helical" evidence="7">
    <location>
        <begin position="144"/>
        <end position="162"/>
    </location>
</feature>
<evidence type="ECO:0000256" key="6">
    <source>
        <dbReference type="ARBA" id="ARBA00038076"/>
    </source>
</evidence>
<evidence type="ECO:0000256" key="4">
    <source>
        <dbReference type="ARBA" id="ARBA00022989"/>
    </source>
</evidence>
<dbReference type="GO" id="GO:0022857">
    <property type="term" value="F:transmembrane transporter activity"/>
    <property type="evidence" value="ECO:0007669"/>
    <property type="project" value="TreeGrafter"/>
</dbReference>
<gene>
    <name evidence="9" type="ORF">F6B43_10565</name>
</gene>
<evidence type="ECO:0000256" key="3">
    <source>
        <dbReference type="ARBA" id="ARBA00022692"/>
    </source>
</evidence>
<keyword evidence="10" id="KW-1185">Reference proteome</keyword>